<name>A0AAV2AY48_9ARAC</name>
<comment type="caution">
    <text evidence="1">The sequence shown here is derived from an EMBL/GenBank/DDBJ whole genome shotgun (WGS) entry which is preliminary data.</text>
</comment>
<proteinExistence type="predicted"/>
<sequence>MEDQNYIFVNFVIKDFPKSPPFQDT</sequence>
<dbReference type="Proteomes" id="UP001497382">
    <property type="component" value="Unassembled WGS sequence"/>
</dbReference>
<protein>
    <submittedName>
        <fullName evidence="1">Uncharacterized protein</fullName>
    </submittedName>
</protein>
<dbReference type="AlphaFoldDB" id="A0AAV2AY48"/>
<organism evidence="1 2">
    <name type="scientific">Larinioides sclopetarius</name>
    <dbReference type="NCBI Taxonomy" id="280406"/>
    <lineage>
        <taxon>Eukaryota</taxon>
        <taxon>Metazoa</taxon>
        <taxon>Ecdysozoa</taxon>
        <taxon>Arthropoda</taxon>
        <taxon>Chelicerata</taxon>
        <taxon>Arachnida</taxon>
        <taxon>Araneae</taxon>
        <taxon>Araneomorphae</taxon>
        <taxon>Entelegynae</taxon>
        <taxon>Araneoidea</taxon>
        <taxon>Araneidae</taxon>
        <taxon>Larinioides</taxon>
    </lineage>
</organism>
<accession>A0AAV2AY48</accession>
<evidence type="ECO:0000313" key="2">
    <source>
        <dbReference type="Proteomes" id="UP001497382"/>
    </source>
</evidence>
<keyword evidence="2" id="KW-1185">Reference proteome</keyword>
<gene>
    <name evidence="1" type="ORF">LARSCL_LOCUS15459</name>
</gene>
<dbReference type="EMBL" id="CAXIEN010000235">
    <property type="protein sequence ID" value="CAL1288639.1"/>
    <property type="molecule type" value="Genomic_DNA"/>
</dbReference>
<evidence type="ECO:0000313" key="1">
    <source>
        <dbReference type="EMBL" id="CAL1288639.1"/>
    </source>
</evidence>
<reference evidence="1 2" key="1">
    <citation type="submission" date="2024-04" db="EMBL/GenBank/DDBJ databases">
        <authorList>
            <person name="Rising A."/>
            <person name="Reimegard J."/>
            <person name="Sonavane S."/>
            <person name="Akerstrom W."/>
            <person name="Nylinder S."/>
            <person name="Hedman E."/>
            <person name="Kallberg Y."/>
        </authorList>
    </citation>
    <scope>NUCLEOTIDE SEQUENCE [LARGE SCALE GENOMIC DNA]</scope>
</reference>